<dbReference type="GO" id="GO:0016020">
    <property type="term" value="C:membrane"/>
    <property type="evidence" value="ECO:0007669"/>
    <property type="project" value="UniProtKB-SubCell"/>
</dbReference>
<dbReference type="EMBL" id="JAUIZM010000005">
    <property type="protein sequence ID" value="KAK1385439.1"/>
    <property type="molecule type" value="Genomic_DNA"/>
</dbReference>
<evidence type="ECO:0000256" key="4">
    <source>
        <dbReference type="ARBA" id="ARBA00022989"/>
    </source>
</evidence>
<comment type="similarity">
    <text evidence="2">Belongs to the UPF0496 family.</text>
</comment>
<dbReference type="PANTHER" id="PTHR31113:SF20">
    <property type="entry name" value="UPF0496 PROTEIN 2-RELATED"/>
    <property type="match status" value="1"/>
</dbReference>
<evidence type="ECO:0000313" key="7">
    <source>
        <dbReference type="Proteomes" id="UP001237642"/>
    </source>
</evidence>
<sequence>MSQMVRRLNDEIESTANMCVRNGKVELLKKVAREFRVEQKSFLEHLEELEDHIYLCFLTINRSRRLVVRLGHTRSPKHQFTLQELNMFYPTSKRIEDPGGT</sequence>
<dbReference type="AlphaFoldDB" id="A0AAD8II68"/>
<reference evidence="6" key="2">
    <citation type="submission" date="2023-05" db="EMBL/GenBank/DDBJ databases">
        <authorList>
            <person name="Schelkunov M.I."/>
        </authorList>
    </citation>
    <scope>NUCLEOTIDE SEQUENCE</scope>
    <source>
        <strain evidence="6">Hsosn_3</strain>
        <tissue evidence="6">Leaf</tissue>
    </source>
</reference>
<keyword evidence="5" id="KW-0472">Membrane</keyword>
<dbReference type="InterPro" id="IPR007749">
    <property type="entry name" value="DUF677"/>
</dbReference>
<comment type="caution">
    <text evidence="6">The sequence shown here is derived from an EMBL/GenBank/DDBJ whole genome shotgun (WGS) entry which is preliminary data.</text>
</comment>
<accession>A0AAD8II68</accession>
<reference evidence="6" key="1">
    <citation type="submission" date="2023-02" db="EMBL/GenBank/DDBJ databases">
        <title>Genome of toxic invasive species Heracleum sosnowskyi carries increased number of genes despite the absence of recent whole-genome duplications.</title>
        <authorList>
            <person name="Schelkunov M."/>
            <person name="Shtratnikova V."/>
            <person name="Makarenko M."/>
            <person name="Klepikova A."/>
            <person name="Omelchenko D."/>
            <person name="Novikova G."/>
            <person name="Obukhova E."/>
            <person name="Bogdanov V."/>
            <person name="Penin A."/>
            <person name="Logacheva M."/>
        </authorList>
    </citation>
    <scope>NUCLEOTIDE SEQUENCE</scope>
    <source>
        <strain evidence="6">Hsosn_3</strain>
        <tissue evidence="6">Leaf</tissue>
    </source>
</reference>
<name>A0AAD8II68_9APIA</name>
<dbReference type="Proteomes" id="UP001237642">
    <property type="component" value="Unassembled WGS sequence"/>
</dbReference>
<gene>
    <name evidence="6" type="ORF">POM88_023174</name>
</gene>
<evidence type="ECO:0000256" key="1">
    <source>
        <dbReference type="ARBA" id="ARBA00004370"/>
    </source>
</evidence>
<evidence type="ECO:0000256" key="3">
    <source>
        <dbReference type="ARBA" id="ARBA00022692"/>
    </source>
</evidence>
<keyword evidence="7" id="KW-1185">Reference proteome</keyword>
<evidence type="ECO:0000313" key="6">
    <source>
        <dbReference type="EMBL" id="KAK1385439.1"/>
    </source>
</evidence>
<evidence type="ECO:0000256" key="2">
    <source>
        <dbReference type="ARBA" id="ARBA00009074"/>
    </source>
</evidence>
<keyword evidence="4" id="KW-1133">Transmembrane helix</keyword>
<organism evidence="6 7">
    <name type="scientific">Heracleum sosnowskyi</name>
    <dbReference type="NCBI Taxonomy" id="360622"/>
    <lineage>
        <taxon>Eukaryota</taxon>
        <taxon>Viridiplantae</taxon>
        <taxon>Streptophyta</taxon>
        <taxon>Embryophyta</taxon>
        <taxon>Tracheophyta</taxon>
        <taxon>Spermatophyta</taxon>
        <taxon>Magnoliopsida</taxon>
        <taxon>eudicotyledons</taxon>
        <taxon>Gunneridae</taxon>
        <taxon>Pentapetalae</taxon>
        <taxon>asterids</taxon>
        <taxon>campanulids</taxon>
        <taxon>Apiales</taxon>
        <taxon>Apiaceae</taxon>
        <taxon>Apioideae</taxon>
        <taxon>apioid superclade</taxon>
        <taxon>Tordylieae</taxon>
        <taxon>Tordyliinae</taxon>
        <taxon>Heracleum</taxon>
    </lineage>
</organism>
<proteinExistence type="inferred from homology"/>
<evidence type="ECO:0000256" key="5">
    <source>
        <dbReference type="ARBA" id="ARBA00023136"/>
    </source>
</evidence>
<comment type="subcellular location">
    <subcellularLocation>
        <location evidence="1">Membrane</location>
    </subcellularLocation>
</comment>
<keyword evidence="3" id="KW-0812">Transmembrane</keyword>
<protein>
    <submittedName>
        <fullName evidence="6">Uncharacterized protein</fullName>
    </submittedName>
</protein>
<dbReference type="PANTHER" id="PTHR31113">
    <property type="entry name" value="UPF0496 PROTEIN 3-RELATED"/>
    <property type="match status" value="1"/>
</dbReference>